<dbReference type="Gene3D" id="3.40.50.10810">
    <property type="entry name" value="Tandem AAA-ATPase domain"/>
    <property type="match status" value="1"/>
</dbReference>
<feature type="compositionally biased region" description="Polar residues" evidence="4">
    <location>
        <begin position="1179"/>
        <end position="1204"/>
    </location>
</feature>
<dbReference type="FunFam" id="3.40.50.10810:FF:000019">
    <property type="entry name" value="DNA excision repair protein ERCC-6-like 2 isoform X1"/>
    <property type="match status" value="1"/>
</dbReference>
<comment type="subcellular location">
    <subcellularLocation>
        <location evidence="1">Nucleus</location>
    </subcellularLocation>
</comment>
<feature type="compositionally biased region" description="Acidic residues" evidence="4">
    <location>
        <begin position="1162"/>
        <end position="1171"/>
    </location>
</feature>
<evidence type="ECO:0000256" key="1">
    <source>
        <dbReference type="ARBA" id="ARBA00004123"/>
    </source>
</evidence>
<organism evidence="7 8">
    <name type="scientific">Pythium oligandrum</name>
    <name type="common">Mycoparasitic fungus</name>
    <dbReference type="NCBI Taxonomy" id="41045"/>
    <lineage>
        <taxon>Eukaryota</taxon>
        <taxon>Sar</taxon>
        <taxon>Stramenopiles</taxon>
        <taxon>Oomycota</taxon>
        <taxon>Peronosporomycetes</taxon>
        <taxon>Pythiales</taxon>
        <taxon>Pythiaceae</taxon>
        <taxon>Pythium</taxon>
    </lineage>
</organism>
<protein>
    <submittedName>
        <fullName evidence="7">Uncharacterized protein</fullName>
    </submittedName>
</protein>
<keyword evidence="2" id="KW-0378">Hydrolase</keyword>
<proteinExistence type="predicted"/>
<dbReference type="InterPro" id="IPR000330">
    <property type="entry name" value="SNF2_N"/>
</dbReference>
<dbReference type="SMART" id="SM00490">
    <property type="entry name" value="HELICc"/>
    <property type="match status" value="1"/>
</dbReference>
<evidence type="ECO:0000259" key="5">
    <source>
        <dbReference type="PROSITE" id="PS51192"/>
    </source>
</evidence>
<dbReference type="InterPro" id="IPR014001">
    <property type="entry name" value="Helicase_ATP-bd"/>
</dbReference>
<dbReference type="Proteomes" id="UP000794436">
    <property type="component" value="Unassembled WGS sequence"/>
</dbReference>
<dbReference type="InterPro" id="IPR001650">
    <property type="entry name" value="Helicase_C-like"/>
</dbReference>
<dbReference type="AlphaFoldDB" id="A0A8K1CPK2"/>
<keyword evidence="3" id="KW-0539">Nucleus</keyword>
<feature type="compositionally biased region" description="Low complexity" evidence="4">
    <location>
        <begin position="165"/>
        <end position="184"/>
    </location>
</feature>
<accession>A0A8K1CPK2</accession>
<dbReference type="Gene3D" id="3.40.50.300">
    <property type="entry name" value="P-loop containing nucleotide triphosphate hydrolases"/>
    <property type="match status" value="1"/>
</dbReference>
<dbReference type="InterPro" id="IPR027417">
    <property type="entry name" value="P-loop_NTPase"/>
</dbReference>
<feature type="compositionally biased region" description="Basic and acidic residues" evidence="4">
    <location>
        <begin position="1207"/>
        <end position="1216"/>
    </location>
</feature>
<feature type="compositionally biased region" description="Low complexity" evidence="4">
    <location>
        <begin position="69"/>
        <end position="78"/>
    </location>
</feature>
<dbReference type="EMBL" id="SPLM01000004">
    <property type="protein sequence ID" value="TMW67461.1"/>
    <property type="molecule type" value="Genomic_DNA"/>
</dbReference>
<feature type="domain" description="Helicase C-terminal" evidence="6">
    <location>
        <begin position="867"/>
        <end position="1025"/>
    </location>
</feature>
<feature type="compositionally biased region" description="Basic residues" evidence="4">
    <location>
        <begin position="1077"/>
        <end position="1086"/>
    </location>
</feature>
<dbReference type="OrthoDB" id="448448at2759"/>
<dbReference type="PANTHER" id="PTHR45629:SF7">
    <property type="entry name" value="DNA EXCISION REPAIR PROTEIN ERCC-6-RELATED"/>
    <property type="match status" value="1"/>
</dbReference>
<evidence type="ECO:0000259" key="6">
    <source>
        <dbReference type="PROSITE" id="PS51194"/>
    </source>
</evidence>
<feature type="compositionally biased region" description="Acidic residues" evidence="4">
    <location>
        <begin position="1091"/>
        <end position="1102"/>
    </location>
</feature>
<feature type="region of interest" description="Disordered" evidence="4">
    <location>
        <begin position="1150"/>
        <end position="1225"/>
    </location>
</feature>
<keyword evidence="8" id="KW-1185">Reference proteome</keyword>
<feature type="region of interest" description="Disordered" evidence="4">
    <location>
        <begin position="48"/>
        <end position="95"/>
    </location>
</feature>
<feature type="region of interest" description="Disordered" evidence="4">
    <location>
        <begin position="368"/>
        <end position="403"/>
    </location>
</feature>
<dbReference type="CDD" id="cd18793">
    <property type="entry name" value="SF2_C_SNF"/>
    <property type="match status" value="1"/>
</dbReference>
<evidence type="ECO:0000256" key="3">
    <source>
        <dbReference type="ARBA" id="ARBA00023242"/>
    </source>
</evidence>
<feature type="region of interest" description="Disordered" evidence="4">
    <location>
        <begin position="1067"/>
        <end position="1136"/>
    </location>
</feature>
<dbReference type="PROSITE" id="PS51192">
    <property type="entry name" value="HELICASE_ATP_BIND_1"/>
    <property type="match status" value="1"/>
</dbReference>
<reference evidence="7" key="1">
    <citation type="submission" date="2019-03" db="EMBL/GenBank/DDBJ databases">
        <title>Long read genome sequence of the mycoparasitic Pythium oligandrum ATCC 38472 isolated from sugarbeet rhizosphere.</title>
        <authorList>
            <person name="Gaulin E."/>
        </authorList>
    </citation>
    <scope>NUCLEOTIDE SEQUENCE</scope>
    <source>
        <strain evidence="7">ATCC 38472_TT</strain>
    </source>
</reference>
<dbReference type="Pfam" id="PF00176">
    <property type="entry name" value="SNF2-rel_dom"/>
    <property type="match status" value="1"/>
</dbReference>
<evidence type="ECO:0000256" key="2">
    <source>
        <dbReference type="ARBA" id="ARBA00022801"/>
    </source>
</evidence>
<dbReference type="SUPFAM" id="SSF52540">
    <property type="entry name" value="P-loop containing nucleoside triphosphate hydrolases"/>
    <property type="match status" value="2"/>
</dbReference>
<dbReference type="InterPro" id="IPR049730">
    <property type="entry name" value="SNF2/RAD54-like_C"/>
</dbReference>
<evidence type="ECO:0000313" key="8">
    <source>
        <dbReference type="Proteomes" id="UP000794436"/>
    </source>
</evidence>
<evidence type="ECO:0000313" key="7">
    <source>
        <dbReference type="EMBL" id="TMW67461.1"/>
    </source>
</evidence>
<dbReference type="PANTHER" id="PTHR45629">
    <property type="entry name" value="SNF2/RAD54 FAMILY MEMBER"/>
    <property type="match status" value="1"/>
</dbReference>
<dbReference type="SMART" id="SM00487">
    <property type="entry name" value="DEXDc"/>
    <property type="match status" value="1"/>
</dbReference>
<dbReference type="GO" id="GO:0005524">
    <property type="term" value="F:ATP binding"/>
    <property type="evidence" value="ECO:0007669"/>
    <property type="project" value="InterPro"/>
</dbReference>
<gene>
    <name evidence="7" type="ORF">Poli38472_011081</name>
</gene>
<name>A0A8K1CPK2_PYTOL</name>
<comment type="caution">
    <text evidence="7">The sequence shown here is derived from an EMBL/GenBank/DDBJ whole genome shotgun (WGS) entry which is preliminary data.</text>
</comment>
<feature type="domain" description="Helicase ATP-binding" evidence="5">
    <location>
        <begin position="456"/>
        <end position="649"/>
    </location>
</feature>
<dbReference type="GO" id="GO:0016787">
    <property type="term" value="F:hydrolase activity"/>
    <property type="evidence" value="ECO:0007669"/>
    <property type="project" value="UniProtKB-KW"/>
</dbReference>
<feature type="compositionally biased region" description="Acidic residues" evidence="4">
    <location>
        <begin position="1124"/>
        <end position="1133"/>
    </location>
</feature>
<evidence type="ECO:0000256" key="4">
    <source>
        <dbReference type="SAM" id="MobiDB-lite"/>
    </source>
</evidence>
<feature type="region of interest" description="Disordered" evidence="4">
    <location>
        <begin position="160"/>
        <end position="261"/>
    </location>
</feature>
<dbReference type="InterPro" id="IPR050496">
    <property type="entry name" value="SNF2_RAD54_helicase_repair"/>
</dbReference>
<sequence length="1225" mass="137336">MEGALFGKVRFPRFYCALHLAITMAELLSSSDDESLVGENASKMAFANVRASPKKRNEGVAAKSAPETASSSRSNASSPKRRTTRRGEPDEELFESLFLPEKTALMAKKREKEVLADFEPWTKSPPSDTMSQASAINVETRPRVTKKPVISARAMLMKFLPSNNTTPPSLLQTTQSSSPSQAASKRQAPESNQEEGSWRKRAKPSASELIAKKYGLLPSSMTQQTTQEEKTTMVPVESQEPEELREESVKKPSPATKRSTWNALSHDAERAEADTDNVQYVSPFNDRRGSFTNMRQRRQRGAGIDKNVIYNDEGVEGVVNRPQHVIGSKIAEKLGENDGDGWLSDAQDLDSDDEATAHAILDKKKLAGSAVSGDSKTRRTASTGRRSKRPRSGSLSDDEDEDVNEIDRWPMLPSPEVSLDPLVLKSPIEGGEDLTVCANINSYLFSYQREGAQFLFNAYAQHTGAILGDEMGLGKTIQVIALLSAILKKQGDYRDKESWRQLRTERRARRSENGATFSENDGPNPLLIVVPASLLHNWESELHVWMSCATVILHGKPEERERLLDQIERGEHEVVICSYDILKITLDRIRRTPWDAVVFDEMHCLKNPESKLTQAVKNIPCKRKLGLTGTLMQNNEKELHCLIDTIAPGVLGSWQQFRSYYGDDIKYGRKKSAAPEAVERSRKKEKKLRQVLVPYYLRREKEINPSFQEVKKRDQVVFCDLTPYQLAAYERILEMPEFELLRRGEELCDCGRDSARKRKECCYQTPASMGTNQRALLWERFHSNGEACNSCPNCMGLVCMAQLLKLSNHMELLKVNPHDPPELQEYQAQFAATALGEDSDAVGGVNQVTTFQEMRDIGSKTCGKMVVLEKLLAVWKRKRQKTLLFSRSTRMLDILQLFLISKAVSYLRLDGNTKVEERLQLVNRFNDPESNISVFLISTRAGGLGLNLPTATNVVIFDPSWNPAHDCQAQDRAYRIGQTKDVQVYRLITLGTIEEMIYVRQIYKQQLSDTTLKGVKAPRYFEGVQGDRRQQGELFGIRNLLCWKEGGVLKGIQDSYRRDQDGLVIQETKVDYDQSKKPRTPRKSKPKHVDGEDEEEMVEVAEEMTTGMISPLKPAKPDKTSGGEAEDSGDDIDTQNLLPQGARTLMHEAIIGDEGHGGDLSSDSDEEEAEYVPDKPTRNIPSSASSPVMVETSNTKRASASGATKTPPKDEGEPIRRTLYIPKYA</sequence>
<dbReference type="InterPro" id="IPR038718">
    <property type="entry name" value="SNF2-like_sf"/>
</dbReference>
<dbReference type="GO" id="GO:0005634">
    <property type="term" value="C:nucleus"/>
    <property type="evidence" value="ECO:0007669"/>
    <property type="project" value="UniProtKB-SubCell"/>
</dbReference>
<dbReference type="PROSITE" id="PS51194">
    <property type="entry name" value="HELICASE_CTER"/>
    <property type="match status" value="1"/>
</dbReference>
<dbReference type="Pfam" id="PF00271">
    <property type="entry name" value="Helicase_C"/>
    <property type="match status" value="1"/>
</dbReference>